<dbReference type="EMBL" id="JABSTQ010011383">
    <property type="protein sequence ID" value="KAG0412008.1"/>
    <property type="molecule type" value="Genomic_DNA"/>
</dbReference>
<name>A0AC60NY55_IXOPE</name>
<reference evidence="1 2" key="1">
    <citation type="journal article" date="2020" name="Cell">
        <title>Large-Scale Comparative Analyses of Tick Genomes Elucidate Their Genetic Diversity and Vector Capacities.</title>
        <authorList>
            <consortium name="Tick Genome and Microbiome Consortium (TIGMIC)"/>
            <person name="Jia N."/>
            <person name="Wang J."/>
            <person name="Shi W."/>
            <person name="Du L."/>
            <person name="Sun Y."/>
            <person name="Zhan W."/>
            <person name="Jiang J.F."/>
            <person name="Wang Q."/>
            <person name="Zhang B."/>
            <person name="Ji P."/>
            <person name="Bell-Sakyi L."/>
            <person name="Cui X.M."/>
            <person name="Yuan T.T."/>
            <person name="Jiang B.G."/>
            <person name="Yang W.F."/>
            <person name="Lam T.T."/>
            <person name="Chang Q.C."/>
            <person name="Ding S.J."/>
            <person name="Wang X.J."/>
            <person name="Zhu J.G."/>
            <person name="Ruan X.D."/>
            <person name="Zhao L."/>
            <person name="Wei J.T."/>
            <person name="Ye R.Z."/>
            <person name="Que T.C."/>
            <person name="Du C.H."/>
            <person name="Zhou Y.H."/>
            <person name="Cheng J.X."/>
            <person name="Dai P.F."/>
            <person name="Guo W.B."/>
            <person name="Han X.H."/>
            <person name="Huang E.J."/>
            <person name="Li L.F."/>
            <person name="Wei W."/>
            <person name="Gao Y.C."/>
            <person name="Liu J.Z."/>
            <person name="Shao H.Z."/>
            <person name="Wang X."/>
            <person name="Wang C.C."/>
            <person name="Yang T.C."/>
            <person name="Huo Q.B."/>
            <person name="Li W."/>
            <person name="Chen H.Y."/>
            <person name="Chen S.E."/>
            <person name="Zhou L.G."/>
            <person name="Ni X.B."/>
            <person name="Tian J.H."/>
            <person name="Sheng Y."/>
            <person name="Liu T."/>
            <person name="Pan Y.S."/>
            <person name="Xia L.Y."/>
            <person name="Li J."/>
            <person name="Zhao F."/>
            <person name="Cao W.C."/>
        </authorList>
    </citation>
    <scope>NUCLEOTIDE SEQUENCE [LARGE SCALE GENOMIC DNA]</scope>
    <source>
        <strain evidence="1">Iper-2018</strain>
    </source>
</reference>
<comment type="caution">
    <text evidence="1">The sequence shown here is derived from an EMBL/GenBank/DDBJ whole genome shotgun (WGS) entry which is preliminary data.</text>
</comment>
<dbReference type="Proteomes" id="UP000805193">
    <property type="component" value="Unassembled WGS sequence"/>
</dbReference>
<keyword evidence="2" id="KW-1185">Reference proteome</keyword>
<sequence>MSPASTPVARVQPSSQAKAQQAFMSAERGRRRICPRSPTPAGADLFPKKTTIRRQDDSNIGGTASDEVIRTARKRLGTERSRAHDEILAGVFATAWDPLSPDRFTGSQPERQRRRRAADRSAASRAGSQARALAHHPPPDGHAGKTRTGHGRRVPMQRATSEEKHLLNQCYSRRARARTSAGLARLGFTCGGNGGPDHGARARPSRSPRSGVGGSF</sequence>
<evidence type="ECO:0000313" key="1">
    <source>
        <dbReference type="EMBL" id="KAG0412008.1"/>
    </source>
</evidence>
<accession>A0AC60NY55</accession>
<gene>
    <name evidence="1" type="ORF">HPB47_010856</name>
</gene>
<protein>
    <submittedName>
        <fullName evidence="1">Uncharacterized protein</fullName>
    </submittedName>
</protein>
<proteinExistence type="predicted"/>
<evidence type="ECO:0000313" key="2">
    <source>
        <dbReference type="Proteomes" id="UP000805193"/>
    </source>
</evidence>
<organism evidence="1 2">
    <name type="scientific">Ixodes persulcatus</name>
    <name type="common">Taiga tick</name>
    <dbReference type="NCBI Taxonomy" id="34615"/>
    <lineage>
        <taxon>Eukaryota</taxon>
        <taxon>Metazoa</taxon>
        <taxon>Ecdysozoa</taxon>
        <taxon>Arthropoda</taxon>
        <taxon>Chelicerata</taxon>
        <taxon>Arachnida</taxon>
        <taxon>Acari</taxon>
        <taxon>Parasitiformes</taxon>
        <taxon>Ixodida</taxon>
        <taxon>Ixodoidea</taxon>
        <taxon>Ixodidae</taxon>
        <taxon>Ixodinae</taxon>
        <taxon>Ixodes</taxon>
    </lineage>
</organism>